<feature type="active site" evidence="7">
    <location>
        <position position="269"/>
    </location>
</feature>
<dbReference type="GO" id="GO:0007095">
    <property type="term" value="P:mitotic G2 DNA damage checkpoint signaling"/>
    <property type="evidence" value="ECO:0007669"/>
    <property type="project" value="TreeGrafter"/>
</dbReference>
<feature type="compositionally biased region" description="Low complexity" evidence="9">
    <location>
        <begin position="674"/>
        <end position="701"/>
    </location>
</feature>
<keyword evidence="2" id="KW-0645">Protease</keyword>
<feature type="domain" description="BRCT" evidence="11">
    <location>
        <begin position="518"/>
        <end position="599"/>
    </location>
</feature>
<dbReference type="PANTHER" id="PTHR13561:SF20">
    <property type="entry name" value="DNA TOPOISOMERASE 2-BINDING PROTEIN 1"/>
    <property type="match status" value="1"/>
</dbReference>
<comment type="caution">
    <text evidence="13">The sequence shown here is derived from an EMBL/GenBank/DDBJ whole genome shotgun (WGS) entry which is preliminary data.</text>
</comment>
<evidence type="ECO:0000256" key="7">
    <source>
        <dbReference type="PIRSR" id="PIRSR601461-1"/>
    </source>
</evidence>
<dbReference type="InterPro" id="IPR021109">
    <property type="entry name" value="Peptidase_aspartic_dom_sf"/>
</dbReference>
<dbReference type="GO" id="GO:0006270">
    <property type="term" value="P:DNA replication initiation"/>
    <property type="evidence" value="ECO:0007669"/>
    <property type="project" value="TreeGrafter"/>
</dbReference>
<keyword evidence="8" id="KW-1015">Disulfide bond</keyword>
<dbReference type="Pfam" id="PF12738">
    <property type="entry name" value="PTCB-BRCT"/>
    <property type="match status" value="2"/>
</dbReference>
<sequence>MALLSLLPASFAVLLALCCGEAAAQNQSTHEGCIHLPVIHSTNTNYFSKRAVELQLANRSDVAYYAQLSIGTPPQQVFVQLDTGSFELWVNPDCTAVSGADAAFCQRSSTAKSLGTTKTLQYGIGSANITYFTDTITLAGSATALRAVQFGVATSSEDEFSGILGIGYGQGIATKYLNFVDQLSAQNATKVKAYTLALGSKDSQEGVIVFGGVDTSKFRGNLTKLPIIPAAQSPDKVPRFWIDMDSISLTPPDGKPSAYAGSSMPVFLDSGSTMTLLPPNLTAAIADDFGAAAPSSNGFFQVDCDLAKVNGTLNFAFSGTTVSVPYKELIREVQSNPPTCFLGISPSSSFTLLGDTFLRSAYGRLTILFRLCCKIREEDAKAECSNAIWMTQASDCGSTPAALNNVTVLATVTGACGLTVSETTDGSSSSASSAPDTASRTGSAIPPELRSEIAAKTAELGGVHKYDLTPDATHLIVGEYDTPKYRHAMAAGWVEADVEIDFSSLESKWQLKTFETGGGEPTAAGLLCCLTGFEDPEERQQIVDKIEANGGRYTGDLTRRPEGRKYQAAKNWGLQTVSLEWVNDSVERGMILDEQCYDPILPKEERGKGAWTRRSIQRVSLGKRLRQESVVAQDEGRRKLRKTASMKLNTQRDNLWGDILGKQQTAAPSPPADSVPVPVAAPAQPSASASASLQLHAAQPSGKSMDTQRTRLSSFGPPEDGNIFAACCFHVHGFSTQKREILVNTVSSLGGLVCHSIDEVVSASGAQLSHRFLIVPQTSAPDTHPPLPDNVHIITEFYIERCLHKKYFFDPSAHVIGRPFASFPIPGFETLSICSAGFTGVDLNQVDKAIRQLGAKYEERFTAEASLLLCTSTEAVRKQKLDLALAWKVPVVRADWLWECVSTGFKVPIKGYHFPELKQKLAPEAVRKPEEPTKSDGQEPNPVPKAQAPSKLGIRDFDFSAFTTKKVSQNHDAFSTEPATSRPRTTEEDSDATTHFETAPTHQLLDNTDAGRKCPPPLSEASSSALNKPPSPRKQNGKPLRRPMSRITSEIADSEAMDDDLGQPSDLARDDNGQENESVANADPQQEERPASSRKLGNEEKAARAAAERLAMSSKLVSLLESAGRSTTSATSEDADGGATGIASAVGTTISRPSRRRREILGRASTGGAAGSNPSNKAKALLGVNWPGDGSATTAPEGDGARQVPPPATQIEYEDPEAKLYKAQLMNKMLGTAPSGKDSLPSVHIPRQERLEVAETAGYADHLRSGRERRTRRRG</sequence>
<feature type="compositionally biased region" description="Low complexity" evidence="9">
    <location>
        <begin position="422"/>
        <end position="439"/>
    </location>
</feature>
<evidence type="ECO:0000256" key="1">
    <source>
        <dbReference type="ARBA" id="ARBA00007447"/>
    </source>
</evidence>
<feature type="compositionally biased region" description="Basic and acidic residues" evidence="9">
    <location>
        <begin position="1086"/>
        <end position="1107"/>
    </location>
</feature>
<dbReference type="Proteomes" id="UP001303473">
    <property type="component" value="Unassembled WGS sequence"/>
</dbReference>
<dbReference type="InterPro" id="IPR001461">
    <property type="entry name" value="Aspartic_peptidase_A1"/>
</dbReference>
<dbReference type="InterPro" id="IPR033876">
    <property type="entry name" value="SAP-like"/>
</dbReference>
<dbReference type="Pfam" id="PF00026">
    <property type="entry name" value="Asp"/>
    <property type="match status" value="1"/>
</dbReference>
<dbReference type="GO" id="GO:0004190">
    <property type="term" value="F:aspartic-type endopeptidase activity"/>
    <property type="evidence" value="ECO:0007669"/>
    <property type="project" value="UniProtKB-KW"/>
</dbReference>
<keyword evidence="3 10" id="KW-0732">Signal</keyword>
<dbReference type="GO" id="GO:0033314">
    <property type="term" value="P:mitotic DNA replication checkpoint signaling"/>
    <property type="evidence" value="ECO:0007669"/>
    <property type="project" value="TreeGrafter"/>
</dbReference>
<evidence type="ECO:0000313" key="14">
    <source>
        <dbReference type="Proteomes" id="UP001303473"/>
    </source>
</evidence>
<feature type="domain" description="Peptidase A1" evidence="12">
    <location>
        <begin position="64"/>
        <end position="376"/>
    </location>
</feature>
<evidence type="ECO:0000259" key="11">
    <source>
        <dbReference type="PROSITE" id="PS50172"/>
    </source>
</evidence>
<keyword evidence="14" id="KW-1185">Reference proteome</keyword>
<feature type="chain" id="PRO_5042870825" evidence="10">
    <location>
        <begin position="25"/>
        <end position="1275"/>
    </location>
</feature>
<feature type="region of interest" description="Disordered" evidence="9">
    <location>
        <begin position="662"/>
        <end position="709"/>
    </location>
</feature>
<proteinExistence type="inferred from homology"/>
<feature type="domain" description="BRCT" evidence="11">
    <location>
        <begin position="828"/>
        <end position="914"/>
    </location>
</feature>
<keyword evidence="6" id="KW-0378">Hydrolase</keyword>
<feature type="region of interest" description="Disordered" evidence="9">
    <location>
        <begin position="1251"/>
        <end position="1275"/>
    </location>
</feature>
<dbReference type="PROSITE" id="PS51767">
    <property type="entry name" value="PEPTIDASE_A1"/>
    <property type="match status" value="1"/>
</dbReference>
<feature type="compositionally biased region" description="Basic residues" evidence="9">
    <location>
        <begin position="1035"/>
        <end position="1044"/>
    </location>
</feature>
<evidence type="ECO:0000256" key="3">
    <source>
        <dbReference type="ARBA" id="ARBA00022729"/>
    </source>
</evidence>
<dbReference type="CDD" id="cd05474">
    <property type="entry name" value="SAP_like"/>
    <property type="match status" value="1"/>
</dbReference>
<dbReference type="PANTHER" id="PTHR13561">
    <property type="entry name" value="DNA REPLICATION REGULATOR DPB11-RELATED"/>
    <property type="match status" value="1"/>
</dbReference>
<dbReference type="Gene3D" id="3.40.50.10190">
    <property type="entry name" value="BRCT domain"/>
    <property type="match status" value="4"/>
</dbReference>
<name>A0AAN6NFV7_9PEZI</name>
<dbReference type="PROSITE" id="PS50172">
    <property type="entry name" value="BRCT"/>
    <property type="match status" value="2"/>
</dbReference>
<feature type="region of interest" description="Disordered" evidence="9">
    <location>
        <begin position="625"/>
        <end position="647"/>
    </location>
</feature>
<feature type="region of interest" description="Disordered" evidence="9">
    <location>
        <begin position="967"/>
        <end position="1211"/>
    </location>
</feature>
<dbReference type="SUPFAM" id="SSF52113">
    <property type="entry name" value="BRCT domain"/>
    <property type="match status" value="4"/>
</dbReference>
<dbReference type="SMART" id="SM00292">
    <property type="entry name" value="BRCT"/>
    <property type="match status" value="3"/>
</dbReference>
<dbReference type="Gene3D" id="2.40.70.10">
    <property type="entry name" value="Acid Proteases"/>
    <property type="match status" value="2"/>
</dbReference>
<comment type="similarity">
    <text evidence="1">Belongs to the peptidase A1 family.</text>
</comment>
<feature type="region of interest" description="Disordered" evidence="9">
    <location>
        <begin position="923"/>
        <end position="950"/>
    </location>
</feature>
<keyword evidence="4" id="KW-0677">Repeat</keyword>
<dbReference type="InterPro" id="IPR001357">
    <property type="entry name" value="BRCT_dom"/>
</dbReference>
<evidence type="ECO:0000256" key="4">
    <source>
        <dbReference type="ARBA" id="ARBA00022737"/>
    </source>
</evidence>
<dbReference type="GO" id="GO:0006508">
    <property type="term" value="P:proteolysis"/>
    <property type="evidence" value="ECO:0007669"/>
    <property type="project" value="UniProtKB-KW"/>
</dbReference>
<evidence type="ECO:0000256" key="2">
    <source>
        <dbReference type="ARBA" id="ARBA00022670"/>
    </source>
</evidence>
<keyword evidence="5" id="KW-0064">Aspartyl protease</keyword>
<dbReference type="InterPro" id="IPR033121">
    <property type="entry name" value="PEPTIDASE_A1"/>
</dbReference>
<dbReference type="SUPFAM" id="SSF50630">
    <property type="entry name" value="Acid proteases"/>
    <property type="match status" value="1"/>
</dbReference>
<evidence type="ECO:0000256" key="10">
    <source>
        <dbReference type="SAM" id="SignalP"/>
    </source>
</evidence>
<gene>
    <name evidence="13" type="ORF">QBC46DRAFT_361276</name>
</gene>
<evidence type="ECO:0000256" key="5">
    <source>
        <dbReference type="ARBA" id="ARBA00022750"/>
    </source>
</evidence>
<evidence type="ECO:0000256" key="8">
    <source>
        <dbReference type="PIRSR" id="PIRSR601461-2"/>
    </source>
</evidence>
<evidence type="ECO:0000313" key="13">
    <source>
        <dbReference type="EMBL" id="KAK3944354.1"/>
    </source>
</evidence>
<feature type="compositionally biased region" description="Basic and acidic residues" evidence="9">
    <location>
        <begin position="923"/>
        <end position="937"/>
    </location>
</feature>
<organism evidence="13 14">
    <name type="scientific">Diplogelasinospora grovesii</name>
    <dbReference type="NCBI Taxonomy" id="303347"/>
    <lineage>
        <taxon>Eukaryota</taxon>
        <taxon>Fungi</taxon>
        <taxon>Dikarya</taxon>
        <taxon>Ascomycota</taxon>
        <taxon>Pezizomycotina</taxon>
        <taxon>Sordariomycetes</taxon>
        <taxon>Sordariomycetidae</taxon>
        <taxon>Sordariales</taxon>
        <taxon>Diplogelasinosporaceae</taxon>
        <taxon>Diplogelasinospora</taxon>
    </lineage>
</organism>
<feature type="active site" evidence="7">
    <location>
        <position position="82"/>
    </location>
</feature>
<dbReference type="CDD" id="cd17731">
    <property type="entry name" value="BRCT_TopBP1_rpt2_like"/>
    <property type="match status" value="1"/>
</dbReference>
<dbReference type="AlphaFoldDB" id="A0AAN6NFV7"/>
<feature type="disulfide bond" evidence="8">
    <location>
        <begin position="304"/>
        <end position="340"/>
    </location>
</feature>
<dbReference type="CDD" id="cd18433">
    <property type="entry name" value="BRCT_Rad4_rpt3"/>
    <property type="match status" value="1"/>
</dbReference>
<feature type="compositionally biased region" description="Polar residues" evidence="9">
    <location>
        <begin position="967"/>
        <end position="983"/>
    </location>
</feature>
<feature type="signal peptide" evidence="10">
    <location>
        <begin position="1"/>
        <end position="24"/>
    </location>
</feature>
<accession>A0AAN6NFV7</accession>
<dbReference type="InterPro" id="IPR059215">
    <property type="entry name" value="BRCT2_TopBP1-like"/>
</dbReference>
<evidence type="ECO:0000256" key="9">
    <source>
        <dbReference type="SAM" id="MobiDB-lite"/>
    </source>
</evidence>
<dbReference type="EMBL" id="MU853760">
    <property type="protein sequence ID" value="KAK3944354.1"/>
    <property type="molecule type" value="Genomic_DNA"/>
</dbReference>
<dbReference type="InterPro" id="IPR036420">
    <property type="entry name" value="BRCT_dom_sf"/>
</dbReference>
<feature type="compositionally biased region" description="Polar residues" evidence="9">
    <location>
        <begin position="993"/>
        <end position="1006"/>
    </location>
</feature>
<feature type="region of interest" description="Disordered" evidence="9">
    <location>
        <begin position="422"/>
        <end position="447"/>
    </location>
</feature>
<reference evidence="14" key="1">
    <citation type="journal article" date="2023" name="Mol. Phylogenet. Evol.">
        <title>Genome-scale phylogeny and comparative genomics of the fungal order Sordariales.</title>
        <authorList>
            <person name="Hensen N."/>
            <person name="Bonometti L."/>
            <person name="Westerberg I."/>
            <person name="Brannstrom I.O."/>
            <person name="Guillou S."/>
            <person name="Cros-Aarteil S."/>
            <person name="Calhoun S."/>
            <person name="Haridas S."/>
            <person name="Kuo A."/>
            <person name="Mondo S."/>
            <person name="Pangilinan J."/>
            <person name="Riley R."/>
            <person name="LaButti K."/>
            <person name="Andreopoulos B."/>
            <person name="Lipzen A."/>
            <person name="Chen C."/>
            <person name="Yan M."/>
            <person name="Daum C."/>
            <person name="Ng V."/>
            <person name="Clum A."/>
            <person name="Steindorff A."/>
            <person name="Ohm R.A."/>
            <person name="Martin F."/>
            <person name="Silar P."/>
            <person name="Natvig D.O."/>
            <person name="Lalanne C."/>
            <person name="Gautier V."/>
            <person name="Ament-Velasquez S.L."/>
            <person name="Kruys A."/>
            <person name="Hutchinson M.I."/>
            <person name="Powell A.J."/>
            <person name="Barry K."/>
            <person name="Miller A.N."/>
            <person name="Grigoriev I.V."/>
            <person name="Debuchy R."/>
            <person name="Gladieux P."/>
            <person name="Hiltunen Thoren M."/>
            <person name="Johannesson H."/>
        </authorList>
    </citation>
    <scope>NUCLEOTIDE SEQUENCE [LARGE SCALE GENOMIC DNA]</scope>
    <source>
        <strain evidence="14">CBS 340.73</strain>
    </source>
</reference>
<evidence type="ECO:0000256" key="6">
    <source>
        <dbReference type="ARBA" id="ARBA00022801"/>
    </source>
</evidence>
<evidence type="ECO:0000259" key="12">
    <source>
        <dbReference type="PROSITE" id="PS51767"/>
    </source>
</evidence>
<dbReference type="PRINTS" id="PR00792">
    <property type="entry name" value="PEPSIN"/>
</dbReference>
<feature type="compositionally biased region" description="Acidic residues" evidence="9">
    <location>
        <begin position="1052"/>
        <end position="1061"/>
    </location>
</feature>
<protein>
    <submittedName>
        <fullName evidence="13">Uncharacterized protein</fullName>
    </submittedName>
</protein>